<evidence type="ECO:0000256" key="1">
    <source>
        <dbReference type="ARBA" id="ARBA00022801"/>
    </source>
</evidence>
<dbReference type="GO" id="GO:0019369">
    <property type="term" value="P:arachidonate metabolic process"/>
    <property type="evidence" value="ECO:0007669"/>
    <property type="project" value="TreeGrafter"/>
</dbReference>
<proteinExistence type="predicted"/>
<name>A0AAI9UNS0_9PEZI</name>
<keyword evidence="4" id="KW-1185">Reference proteome</keyword>
<dbReference type="PANTHER" id="PTHR24185:SF1">
    <property type="entry name" value="CALCIUM-INDEPENDENT PHOSPHOLIPASE A2-GAMMA"/>
    <property type="match status" value="1"/>
</dbReference>
<reference evidence="3" key="1">
    <citation type="submission" date="2016-11" db="EMBL/GenBank/DDBJ databases">
        <title>The genome sequence of Colletotrichum cuscutae.</title>
        <authorList>
            <person name="Baroncelli R."/>
        </authorList>
    </citation>
    <scope>NUCLEOTIDE SEQUENCE</scope>
    <source>
        <strain evidence="3">IMI 304802</strain>
    </source>
</reference>
<dbReference type="AlphaFoldDB" id="A0AAI9UNS0"/>
<keyword evidence="2" id="KW-0442">Lipid degradation</keyword>
<dbReference type="Proteomes" id="UP001239213">
    <property type="component" value="Unassembled WGS sequence"/>
</dbReference>
<gene>
    <name evidence="3" type="ORF">CCUS01_01504</name>
</gene>
<dbReference type="Gene3D" id="3.40.1090.10">
    <property type="entry name" value="Cytosolic phospholipase A2 catalytic domain"/>
    <property type="match status" value="1"/>
</dbReference>
<dbReference type="PANTHER" id="PTHR24185">
    <property type="entry name" value="CALCIUM-INDEPENDENT PHOSPHOLIPASE A2-GAMMA"/>
    <property type="match status" value="1"/>
</dbReference>
<dbReference type="EMBL" id="MPDP01000271">
    <property type="protein sequence ID" value="KAK1461914.1"/>
    <property type="molecule type" value="Genomic_DNA"/>
</dbReference>
<dbReference type="GO" id="GO:0016020">
    <property type="term" value="C:membrane"/>
    <property type="evidence" value="ECO:0007669"/>
    <property type="project" value="TreeGrafter"/>
</dbReference>
<keyword evidence="2" id="KW-0443">Lipid metabolism</keyword>
<dbReference type="SUPFAM" id="SSF52151">
    <property type="entry name" value="FabD/lysophospholipase-like"/>
    <property type="match status" value="1"/>
</dbReference>
<dbReference type="GO" id="GO:0047499">
    <property type="term" value="F:calcium-independent phospholipase A2 activity"/>
    <property type="evidence" value="ECO:0007669"/>
    <property type="project" value="TreeGrafter"/>
</dbReference>
<keyword evidence="1" id="KW-0378">Hydrolase</keyword>
<evidence type="ECO:0000313" key="3">
    <source>
        <dbReference type="EMBL" id="KAK1461914.1"/>
    </source>
</evidence>
<protein>
    <recommendedName>
        <fullName evidence="5">PNPLA domain-containing protein</fullName>
    </recommendedName>
</protein>
<accession>A0AAI9UNS0</accession>
<dbReference type="InterPro" id="IPR016035">
    <property type="entry name" value="Acyl_Trfase/lysoPLipase"/>
</dbReference>
<evidence type="ECO:0000313" key="4">
    <source>
        <dbReference type="Proteomes" id="UP001239213"/>
    </source>
</evidence>
<comment type="caution">
    <text evidence="3">The sequence shown here is derived from an EMBL/GenBank/DDBJ whole genome shotgun (WGS) entry which is preliminary data.</text>
</comment>
<sequence length="230" mass="26349">MRRARATSAAPPFFKSFTKADTKRSYLDGALYHNCPVLVAHHERRMIWPDIADTVPDILLSIGTGMNGLDNESQSTAHRTEILKGGETVTKRKRTFLPVQLAQIAADRFDRILSCNAIWSDFKTDILSQNSHVTRDSHRRHIRVNPDLRFKVPRLDAVNELDSLERATKRYLNLNRGKIKEIAHRLVASCFFFEKDVGSVRQVKEGFECTGKHIMDPAYRILTLWRFDGA</sequence>
<organism evidence="3 4">
    <name type="scientific">Colletotrichum cuscutae</name>
    <dbReference type="NCBI Taxonomy" id="1209917"/>
    <lineage>
        <taxon>Eukaryota</taxon>
        <taxon>Fungi</taxon>
        <taxon>Dikarya</taxon>
        <taxon>Ascomycota</taxon>
        <taxon>Pezizomycotina</taxon>
        <taxon>Sordariomycetes</taxon>
        <taxon>Hypocreomycetidae</taxon>
        <taxon>Glomerellales</taxon>
        <taxon>Glomerellaceae</taxon>
        <taxon>Colletotrichum</taxon>
        <taxon>Colletotrichum acutatum species complex</taxon>
    </lineage>
</organism>
<evidence type="ECO:0008006" key="5">
    <source>
        <dbReference type="Google" id="ProtNLM"/>
    </source>
</evidence>
<evidence type="ECO:0000256" key="2">
    <source>
        <dbReference type="ARBA" id="ARBA00022963"/>
    </source>
</evidence>
<dbReference type="GO" id="GO:0016042">
    <property type="term" value="P:lipid catabolic process"/>
    <property type="evidence" value="ECO:0007669"/>
    <property type="project" value="UniProtKB-KW"/>
</dbReference>